<feature type="compositionally biased region" description="Low complexity" evidence="2">
    <location>
        <begin position="360"/>
        <end position="378"/>
    </location>
</feature>
<protein>
    <recommendedName>
        <fullName evidence="5">DUF4048 domain-containing protein</fullName>
    </recommendedName>
</protein>
<dbReference type="AlphaFoldDB" id="A0A5M3MEX5"/>
<feature type="compositionally biased region" description="Polar residues" evidence="2">
    <location>
        <begin position="56"/>
        <end position="77"/>
    </location>
</feature>
<feature type="compositionally biased region" description="Polar residues" evidence="2">
    <location>
        <begin position="462"/>
        <end position="473"/>
    </location>
</feature>
<feature type="compositionally biased region" description="Polar residues" evidence="2">
    <location>
        <begin position="168"/>
        <end position="183"/>
    </location>
</feature>
<feature type="compositionally biased region" description="Polar residues" evidence="2">
    <location>
        <begin position="435"/>
        <end position="450"/>
    </location>
</feature>
<feature type="compositionally biased region" description="Polar residues" evidence="2">
    <location>
        <begin position="86"/>
        <end position="95"/>
    </location>
</feature>
<evidence type="ECO:0000313" key="3">
    <source>
        <dbReference type="EMBL" id="EIW77155.1"/>
    </source>
</evidence>
<feature type="region of interest" description="Disordered" evidence="2">
    <location>
        <begin position="1"/>
        <end position="189"/>
    </location>
</feature>
<dbReference type="RefSeq" id="XP_007772581.1">
    <property type="nucleotide sequence ID" value="XM_007774391.1"/>
</dbReference>
<dbReference type="OrthoDB" id="3204900at2759"/>
<name>A0A5M3MEX5_CONPW</name>
<proteinExistence type="predicted"/>
<feature type="compositionally biased region" description="Polar residues" evidence="2">
    <location>
        <begin position="562"/>
        <end position="577"/>
    </location>
</feature>
<dbReference type="Proteomes" id="UP000053558">
    <property type="component" value="Unassembled WGS sequence"/>
</dbReference>
<reference evidence="4" key="1">
    <citation type="journal article" date="2012" name="Science">
        <title>The Paleozoic origin of enzymatic lignin decomposition reconstructed from 31 fungal genomes.</title>
        <authorList>
            <person name="Floudas D."/>
            <person name="Binder M."/>
            <person name="Riley R."/>
            <person name="Barry K."/>
            <person name="Blanchette R.A."/>
            <person name="Henrissat B."/>
            <person name="Martinez A.T."/>
            <person name="Otillar R."/>
            <person name="Spatafora J.W."/>
            <person name="Yadav J.S."/>
            <person name="Aerts A."/>
            <person name="Benoit I."/>
            <person name="Boyd A."/>
            <person name="Carlson A."/>
            <person name="Copeland A."/>
            <person name="Coutinho P.M."/>
            <person name="de Vries R.P."/>
            <person name="Ferreira P."/>
            <person name="Findley K."/>
            <person name="Foster B."/>
            <person name="Gaskell J."/>
            <person name="Glotzer D."/>
            <person name="Gorecki P."/>
            <person name="Heitman J."/>
            <person name="Hesse C."/>
            <person name="Hori C."/>
            <person name="Igarashi K."/>
            <person name="Jurgens J.A."/>
            <person name="Kallen N."/>
            <person name="Kersten P."/>
            <person name="Kohler A."/>
            <person name="Kuees U."/>
            <person name="Kumar T.K.A."/>
            <person name="Kuo A."/>
            <person name="LaButti K."/>
            <person name="Larrondo L.F."/>
            <person name="Lindquist E."/>
            <person name="Ling A."/>
            <person name="Lombard V."/>
            <person name="Lucas S."/>
            <person name="Lundell T."/>
            <person name="Martin R."/>
            <person name="McLaughlin D.J."/>
            <person name="Morgenstern I."/>
            <person name="Morin E."/>
            <person name="Murat C."/>
            <person name="Nagy L.G."/>
            <person name="Nolan M."/>
            <person name="Ohm R.A."/>
            <person name="Patyshakuliyeva A."/>
            <person name="Rokas A."/>
            <person name="Ruiz-Duenas F.J."/>
            <person name="Sabat G."/>
            <person name="Salamov A."/>
            <person name="Samejima M."/>
            <person name="Schmutz J."/>
            <person name="Slot J.C."/>
            <person name="St John F."/>
            <person name="Stenlid J."/>
            <person name="Sun H."/>
            <person name="Sun S."/>
            <person name="Syed K."/>
            <person name="Tsang A."/>
            <person name="Wiebenga A."/>
            <person name="Young D."/>
            <person name="Pisabarro A."/>
            <person name="Eastwood D.C."/>
            <person name="Martin F."/>
            <person name="Cullen D."/>
            <person name="Grigoriev I.V."/>
            <person name="Hibbett D.S."/>
        </authorList>
    </citation>
    <scope>NUCLEOTIDE SEQUENCE [LARGE SCALE GENOMIC DNA]</scope>
    <source>
        <strain evidence="4">RWD-64-598 SS2</strain>
    </source>
</reference>
<sequence length="587" mass="62026">MSPAALNASNDSPSPTKLKTKSPKPRQLQLLDSNYSPNPSTYSQVEKSQRRHSSIAYKTSSPVPQESDVSPSVNASPSLRAERRQSSITYISSRDVNGVVSPSPPSSFNTRRPQSYSHAPRDSRRQSSISYIAPGENSPESPLGRPGYKRGMSESGNGVFELERASGQGESTSKRQSLSSVASGASRGPLTLTEQHADLLRSIAQHESRRMELKGQLETCEADLGKLKRQWERIVQRGISPNSTFHNPSPADTSGAVLGGIREGVQEVGRMLAMGLADLSSPAMPITPRHATRESDSSASSAETAFSTFGFNDGRGSSEWGEELSPKDGQFKPSPQIPVENLPAKVTRRRSVKGSGDLTSRSGQHAASSSTSSAIDPSIRVPASPVLSSAVPEPDETHPSAKPEGLHIDTASPKSKRNSLAMSGLPPPSPMPGLNSLTVVGSSTPMSSWAGSIGKRWGELTNGGSSKHGQKRGSSLFSDVLFSDVSQSLANAFGPASPSPATQLAIPGARTGTSSSSRSHGHSHSKTMPSPAPSSRSFLDDDDDEGQALNVGSVLIPDSAPSVKSRSSGPKTVTPNAETDFDDDWNW</sequence>
<dbReference type="KEGG" id="cput:CONPUDRAFT_168152"/>
<dbReference type="EMBL" id="JH711584">
    <property type="protein sequence ID" value="EIW77155.1"/>
    <property type="molecule type" value="Genomic_DNA"/>
</dbReference>
<dbReference type="GeneID" id="19205931"/>
<evidence type="ECO:0000256" key="2">
    <source>
        <dbReference type="SAM" id="MobiDB-lite"/>
    </source>
</evidence>
<evidence type="ECO:0000313" key="4">
    <source>
        <dbReference type="Proteomes" id="UP000053558"/>
    </source>
</evidence>
<gene>
    <name evidence="3" type="ORF">CONPUDRAFT_168152</name>
</gene>
<evidence type="ECO:0008006" key="5">
    <source>
        <dbReference type="Google" id="ProtNLM"/>
    </source>
</evidence>
<feature type="compositionally biased region" description="Low complexity" evidence="2">
    <location>
        <begin position="297"/>
        <end position="309"/>
    </location>
</feature>
<feature type="coiled-coil region" evidence="1">
    <location>
        <begin position="203"/>
        <end position="230"/>
    </location>
</feature>
<keyword evidence="4" id="KW-1185">Reference proteome</keyword>
<comment type="caution">
    <text evidence="3">The sequence shown here is derived from an EMBL/GenBank/DDBJ whole genome shotgun (WGS) entry which is preliminary data.</text>
</comment>
<keyword evidence="1" id="KW-0175">Coiled coil</keyword>
<feature type="compositionally biased region" description="Basic and acidic residues" evidence="2">
    <location>
        <begin position="395"/>
        <end position="407"/>
    </location>
</feature>
<feature type="region of interest" description="Disordered" evidence="2">
    <location>
        <begin position="490"/>
        <end position="587"/>
    </location>
</feature>
<dbReference type="OMA" id="WMGSVGT"/>
<feature type="compositionally biased region" description="Polar residues" evidence="2">
    <location>
        <begin position="108"/>
        <end position="117"/>
    </location>
</feature>
<feature type="compositionally biased region" description="Polar residues" evidence="2">
    <location>
        <begin position="30"/>
        <end position="46"/>
    </location>
</feature>
<accession>A0A5M3MEX5</accession>
<evidence type="ECO:0000256" key="1">
    <source>
        <dbReference type="SAM" id="Coils"/>
    </source>
</evidence>
<organism evidence="3 4">
    <name type="scientific">Coniophora puteana (strain RWD-64-598)</name>
    <name type="common">Brown rot fungus</name>
    <dbReference type="NCBI Taxonomy" id="741705"/>
    <lineage>
        <taxon>Eukaryota</taxon>
        <taxon>Fungi</taxon>
        <taxon>Dikarya</taxon>
        <taxon>Basidiomycota</taxon>
        <taxon>Agaricomycotina</taxon>
        <taxon>Agaricomycetes</taxon>
        <taxon>Agaricomycetidae</taxon>
        <taxon>Boletales</taxon>
        <taxon>Coniophorineae</taxon>
        <taxon>Coniophoraceae</taxon>
        <taxon>Coniophora</taxon>
    </lineage>
</organism>
<feature type="region of interest" description="Disordered" evidence="2">
    <location>
        <begin position="283"/>
        <end position="473"/>
    </location>
</feature>